<name>A0ABZ3H3S1_GEOAI</name>
<gene>
    <name evidence="8" type="ORF">LPQ35_02300</name>
</gene>
<dbReference type="Proteomes" id="UP001492541">
    <property type="component" value="Chromosome"/>
</dbReference>
<accession>A0ABZ3H3S1</accession>
<evidence type="ECO:0000256" key="6">
    <source>
        <dbReference type="ARBA" id="ARBA00023014"/>
    </source>
</evidence>
<keyword evidence="2" id="KW-0004">4Fe-4S</keyword>
<reference evidence="8 9" key="1">
    <citation type="submission" date="2021-11" db="EMBL/GenBank/DDBJ databases">
        <title>Whole genome of Geoglobus acetivorans.</title>
        <authorList>
            <person name="Liu D."/>
        </authorList>
    </citation>
    <scope>NUCLEOTIDE SEQUENCE [LARGE SCALE GENOMIC DNA]</scope>
    <source>
        <strain evidence="8 9">SBH6</strain>
    </source>
</reference>
<keyword evidence="4" id="KW-0479">Metal-binding</keyword>
<keyword evidence="9" id="KW-1185">Reference proteome</keyword>
<evidence type="ECO:0000256" key="3">
    <source>
        <dbReference type="ARBA" id="ARBA00022691"/>
    </source>
</evidence>
<dbReference type="PANTHER" id="PTHR30352">
    <property type="entry name" value="PYRUVATE FORMATE-LYASE-ACTIVATING ENZYME"/>
    <property type="match status" value="1"/>
</dbReference>
<evidence type="ECO:0000313" key="8">
    <source>
        <dbReference type="EMBL" id="XAT64220.1"/>
    </source>
</evidence>
<evidence type="ECO:0000256" key="2">
    <source>
        <dbReference type="ARBA" id="ARBA00022485"/>
    </source>
</evidence>
<dbReference type="Pfam" id="PF04055">
    <property type="entry name" value="Radical_SAM"/>
    <property type="match status" value="1"/>
</dbReference>
<comment type="cofactor">
    <cofactor evidence="1">
        <name>[4Fe-4S] cluster</name>
        <dbReference type="ChEBI" id="CHEBI:49883"/>
    </cofactor>
</comment>
<feature type="domain" description="Radical SAM core" evidence="7">
    <location>
        <begin position="1"/>
        <end position="211"/>
    </location>
</feature>
<sequence length="222" mass="25273">MKVIDYGDCRVDAGLCNLRCPYCVHLKHEAIDVSPEEIAASLKGCESVYVGGAEPTVHANLSELLRKLKENGSYITLKTNGYLPSKIEEALPYVDRFVFEIKGDFDDIDTVAFMSGLSRERARKYVSNLEKSLEIARKGGKSIRLWFRIIPGYVNEKSFTRMLEKVGIVDEILLYQFLSRPDWDKPVEGLEKPDYEFVRKLGAIAKQYADRVIIIGDRRESL</sequence>
<evidence type="ECO:0000256" key="5">
    <source>
        <dbReference type="ARBA" id="ARBA00023004"/>
    </source>
</evidence>
<dbReference type="InterPro" id="IPR034457">
    <property type="entry name" value="Organic_radical-activating"/>
</dbReference>
<evidence type="ECO:0000256" key="4">
    <source>
        <dbReference type="ARBA" id="ARBA00022723"/>
    </source>
</evidence>
<keyword evidence="3" id="KW-0949">S-adenosyl-L-methionine</keyword>
<dbReference type="CDD" id="cd01335">
    <property type="entry name" value="Radical_SAM"/>
    <property type="match status" value="1"/>
</dbReference>
<protein>
    <submittedName>
        <fullName evidence="8">Radical SAM protein</fullName>
    </submittedName>
</protein>
<dbReference type="Gene3D" id="3.20.20.70">
    <property type="entry name" value="Aldolase class I"/>
    <property type="match status" value="1"/>
</dbReference>
<organism evidence="8 9">
    <name type="scientific">Geoglobus acetivorans</name>
    <dbReference type="NCBI Taxonomy" id="565033"/>
    <lineage>
        <taxon>Archaea</taxon>
        <taxon>Methanobacteriati</taxon>
        <taxon>Methanobacteriota</taxon>
        <taxon>Archaeoglobi</taxon>
        <taxon>Archaeoglobales</taxon>
        <taxon>Archaeoglobaceae</taxon>
        <taxon>Geoglobus</taxon>
    </lineage>
</organism>
<keyword evidence="6" id="KW-0411">Iron-sulfur</keyword>
<dbReference type="InterPro" id="IPR058240">
    <property type="entry name" value="rSAM_sf"/>
</dbReference>
<dbReference type="PANTHER" id="PTHR30352:SF5">
    <property type="entry name" value="PYRUVATE FORMATE-LYASE 1-ACTIVATING ENZYME"/>
    <property type="match status" value="1"/>
</dbReference>
<dbReference type="InterPro" id="IPR013785">
    <property type="entry name" value="Aldolase_TIM"/>
</dbReference>
<keyword evidence="5" id="KW-0408">Iron</keyword>
<dbReference type="GeneID" id="90448478"/>
<dbReference type="SFLD" id="SFLDS00029">
    <property type="entry name" value="Radical_SAM"/>
    <property type="match status" value="1"/>
</dbReference>
<evidence type="ECO:0000313" key="9">
    <source>
        <dbReference type="Proteomes" id="UP001492541"/>
    </source>
</evidence>
<dbReference type="InterPro" id="IPR007197">
    <property type="entry name" value="rSAM"/>
</dbReference>
<dbReference type="SUPFAM" id="SSF102114">
    <property type="entry name" value="Radical SAM enzymes"/>
    <property type="match status" value="1"/>
</dbReference>
<proteinExistence type="predicted"/>
<dbReference type="PROSITE" id="PS51918">
    <property type="entry name" value="RADICAL_SAM"/>
    <property type="match status" value="1"/>
</dbReference>
<dbReference type="EMBL" id="CP087714">
    <property type="protein sequence ID" value="XAT64220.1"/>
    <property type="molecule type" value="Genomic_DNA"/>
</dbReference>
<evidence type="ECO:0000259" key="7">
    <source>
        <dbReference type="PROSITE" id="PS51918"/>
    </source>
</evidence>
<dbReference type="RefSeq" id="WP_193806257.1">
    <property type="nucleotide sequence ID" value="NZ_CP087714.1"/>
</dbReference>
<evidence type="ECO:0000256" key="1">
    <source>
        <dbReference type="ARBA" id="ARBA00001966"/>
    </source>
</evidence>